<dbReference type="Pfam" id="PF19268">
    <property type="entry name" value="CIS_TMP"/>
    <property type="match status" value="2"/>
</dbReference>
<accession>A0A2M9V1H5</accession>
<gene>
    <name evidence="1" type="ORF">CQW34_04228</name>
</gene>
<dbReference type="AlphaFoldDB" id="A0A2M9V1H5"/>
<dbReference type="EMBL" id="PDCW01000052">
    <property type="protein sequence ID" value="PJY69953.1"/>
    <property type="molecule type" value="Genomic_DNA"/>
</dbReference>
<reference evidence="1 2" key="1">
    <citation type="journal article" date="2017" name="MBio">
        <title>Gut Symbiont Bacteroides fragilis Secretes a Eukaryotic-Like Ubiquitin Protein That Mediates Intraspecies Antagonism.</title>
        <authorList>
            <person name="Chatzidaki-Livanis M."/>
            <person name="Coyne M.J."/>
            <person name="Roelofs K.G."/>
            <person name="Gentyala R.R."/>
            <person name="Caldwell J.M."/>
            <person name="Comstock L.E."/>
        </authorList>
    </citation>
    <scope>NUCLEOTIDE SEQUENCE [LARGE SCALE GENOMIC DNA]</scope>
    <source>
        <strain evidence="1 2">12905</strain>
    </source>
</reference>
<dbReference type="InterPro" id="IPR045538">
    <property type="entry name" value="CIS_TMP"/>
</dbReference>
<sequence>MISIDSVKFDFQADNELFAQRLNARWDYSYEKIFEGVWKETMCRYDREDKVIIIEHLPLDLGILKEEEFDERFAERLRVALHEYCQKWLSEDTSYPDQGIRKETLPHTALELLGFFLLHGYFPSFVDQRLMDVSYLLSLVLRGDTYSFREFLEAYGHYDFLYRRMVFQFSDEELENIVQIVRPSESKFINLYVRAQLRTYTLMKRADIGQHDYRNVVWTLVLAYLLSESRSRFDRKQLLIHTLHGISAHFNFSFAEMTLLLTEGVRELENKVVQLPELWSILKEIRINVQTELYALDANLYTIMFREIRACLRHRAGEEEAFVILSANRLRQIFSDRKLICELLSSLSEEEIHILVGVIIPTEKEFVISYARILGRHKDAAIFSGKAGDEFRLLKWEFIFAVLVRLPASVFSRKVFVLSVLQQLAAHYNLSVGSLILLLVEDEEIRGTFLSVQLLPVLQELKQELIPQSVEEFSWEKLSPESIITIWATPLLCRYFLESFSEQQIEEAVAHVLPGEYEFIQAYARLLERGYARGLLEGKAGSDFRTLKWEFIFACILPGKESFFHRKGIVYSVLLRLATHYNQSVSELLGYFFRELKEIPDFAVKSGLIEVLEELYEEHLLPLAIPAVVRQLERKELESWLLHLFGESAILRDTGKEAYCEKWLIYLLDEQNELFRSLWKTGRLNSAFILSLINRKASLQRLWIRRIGDMRLLTVYQKFLSAYATMRTYFPEFHFLQSIADYLSVWMVELTARPFTAWSETEIIRFLTNRIRQGVPPGLMGVMDKVHQNFDKNVTEIINYINQLNKKVMIMEASNFEIPNAGMVLLAPFFPRLFMMAEYLSDDRRQFKNEELQNHAIFLLQYLVHGEEKEWCERDLLFNKILVGMNVEAPLPSKVVLTEKEKELAESLLENVKSIWSKMKNTSTRALQTAFLIRKGSLSMKDDRWILSVERKAYDVLLESLPWNCSMLRTPWMDLLLMVDWRTKE</sequence>
<dbReference type="RefSeq" id="WP_032568009.1">
    <property type="nucleotide sequence ID" value="NZ_JADNGK010000015.1"/>
</dbReference>
<dbReference type="Proteomes" id="UP000231846">
    <property type="component" value="Unassembled WGS sequence"/>
</dbReference>
<evidence type="ECO:0000313" key="1">
    <source>
        <dbReference type="EMBL" id="PJY69953.1"/>
    </source>
</evidence>
<comment type="caution">
    <text evidence="1">The sequence shown here is derived from an EMBL/GenBank/DDBJ whole genome shotgun (WGS) entry which is preliminary data.</text>
</comment>
<proteinExistence type="predicted"/>
<protein>
    <submittedName>
        <fullName evidence="1">Uncharacterized protein</fullName>
    </submittedName>
</protein>
<name>A0A2M9V1H5_BACFG</name>
<evidence type="ECO:0000313" key="2">
    <source>
        <dbReference type="Proteomes" id="UP000231846"/>
    </source>
</evidence>
<organism evidence="1 2">
    <name type="scientific">Bacteroides fragilis</name>
    <dbReference type="NCBI Taxonomy" id="817"/>
    <lineage>
        <taxon>Bacteria</taxon>
        <taxon>Pseudomonadati</taxon>
        <taxon>Bacteroidota</taxon>
        <taxon>Bacteroidia</taxon>
        <taxon>Bacteroidales</taxon>
        <taxon>Bacteroidaceae</taxon>
        <taxon>Bacteroides</taxon>
    </lineage>
</organism>